<accession>A0A2M7H5B8</accession>
<dbReference type="Proteomes" id="UP000230292">
    <property type="component" value="Unassembled WGS sequence"/>
</dbReference>
<evidence type="ECO:0000259" key="1">
    <source>
        <dbReference type="Pfam" id="PF00156"/>
    </source>
</evidence>
<dbReference type="InterPro" id="IPR000836">
    <property type="entry name" value="PRTase_dom"/>
</dbReference>
<proteinExistence type="predicted"/>
<dbReference type="Gene3D" id="3.40.50.2020">
    <property type="match status" value="1"/>
</dbReference>
<gene>
    <name evidence="2" type="ORF">COW24_00200</name>
</gene>
<evidence type="ECO:0000313" key="2">
    <source>
        <dbReference type="EMBL" id="PIW37428.1"/>
    </source>
</evidence>
<dbReference type="AlphaFoldDB" id="A0A2M7H5B8"/>
<dbReference type="EMBL" id="PFGC01000005">
    <property type="protein sequence ID" value="PIW37428.1"/>
    <property type="molecule type" value="Genomic_DNA"/>
</dbReference>
<name>A0A2M7H5B8_9BACT</name>
<protein>
    <recommendedName>
        <fullName evidence="1">Phosphoribosyltransferase domain-containing protein</fullName>
    </recommendedName>
</protein>
<sequence>MESLKQLGSLNGTALYQINGPSPLSRYISTSPQTRSICNDPFVLGVDYTNKLQAGMTAMLEQMKEHKQIDVSEKNAVVLNILRGGLNFGLREALADAFDWNLHGSAFLSSQRAQDKSGHWHITENRYEKISVPKKADLIVGDVVATGVSLEHALNRIIEAAIEQKTSIRSLTFVTIGGKRAEEIIETIDATCKKSFEDFIGSSVIYIEGRFSVAEENDQRLKIAIGGTDLLRRDSLLAPEFIDSQSEGQPFALERCTIYDAGSRAFQITEYLADVHDYWTQVKALAQTGTTYATYLEERFPEDARLQDKAWVGEHNSTEELASLADGQIKKATE</sequence>
<organism evidence="2 3">
    <name type="scientific">Candidatus Kerfeldbacteria bacterium CG15_BIG_FIL_POST_REV_8_21_14_020_45_12</name>
    <dbReference type="NCBI Taxonomy" id="2014247"/>
    <lineage>
        <taxon>Bacteria</taxon>
        <taxon>Candidatus Kerfeldiibacteriota</taxon>
    </lineage>
</organism>
<dbReference type="SUPFAM" id="SSF53271">
    <property type="entry name" value="PRTase-like"/>
    <property type="match status" value="1"/>
</dbReference>
<reference evidence="2 3" key="1">
    <citation type="submission" date="2017-09" db="EMBL/GenBank/DDBJ databases">
        <title>Depth-based differentiation of microbial function through sediment-hosted aquifers and enrichment of novel symbionts in the deep terrestrial subsurface.</title>
        <authorList>
            <person name="Probst A.J."/>
            <person name="Ladd B."/>
            <person name="Jarett J.K."/>
            <person name="Geller-Mcgrath D.E."/>
            <person name="Sieber C.M."/>
            <person name="Emerson J.B."/>
            <person name="Anantharaman K."/>
            <person name="Thomas B.C."/>
            <person name="Malmstrom R."/>
            <person name="Stieglmeier M."/>
            <person name="Klingl A."/>
            <person name="Woyke T."/>
            <person name="Ryan C.M."/>
            <person name="Banfield J.F."/>
        </authorList>
    </citation>
    <scope>NUCLEOTIDE SEQUENCE [LARGE SCALE GENOMIC DNA]</scope>
    <source>
        <strain evidence="2">CG15_BIG_FIL_POST_REV_8_21_14_020_45_12</strain>
    </source>
</reference>
<evidence type="ECO:0000313" key="3">
    <source>
        <dbReference type="Proteomes" id="UP000230292"/>
    </source>
</evidence>
<dbReference type="CDD" id="cd06223">
    <property type="entry name" value="PRTases_typeI"/>
    <property type="match status" value="1"/>
</dbReference>
<dbReference type="Pfam" id="PF00156">
    <property type="entry name" value="Pribosyltran"/>
    <property type="match status" value="1"/>
</dbReference>
<dbReference type="InterPro" id="IPR029057">
    <property type="entry name" value="PRTase-like"/>
</dbReference>
<feature type="domain" description="Phosphoribosyltransferase" evidence="1">
    <location>
        <begin position="66"/>
        <end position="182"/>
    </location>
</feature>
<comment type="caution">
    <text evidence="2">The sequence shown here is derived from an EMBL/GenBank/DDBJ whole genome shotgun (WGS) entry which is preliminary data.</text>
</comment>